<comment type="caution">
    <text evidence="4">The sequence shown here is derived from an EMBL/GenBank/DDBJ whole genome shotgun (WGS) entry which is preliminary data.</text>
</comment>
<dbReference type="InterPro" id="IPR022128">
    <property type="entry name" value="FhaA_N"/>
</dbReference>
<protein>
    <submittedName>
        <fullName evidence="4">Phosphopeptide-binding protein</fullName>
    </submittedName>
</protein>
<dbReference type="RefSeq" id="WP_130648241.1">
    <property type="nucleotide sequence ID" value="NZ_BMHA01000001.1"/>
</dbReference>
<dbReference type="OrthoDB" id="151099at2"/>
<dbReference type="CDD" id="cd00060">
    <property type="entry name" value="FHA"/>
    <property type="match status" value="1"/>
</dbReference>
<feature type="region of interest" description="Disordered" evidence="2">
    <location>
        <begin position="127"/>
        <end position="155"/>
    </location>
</feature>
<keyword evidence="5" id="KW-1185">Reference proteome</keyword>
<evidence type="ECO:0000313" key="5">
    <source>
        <dbReference type="Proteomes" id="UP000650511"/>
    </source>
</evidence>
<sequence length="263" mass="28045">MGVLQDFERRLEGAVEGFFARAFRSGLQPVELAKALQRYAEDNQHVTADGVVVPNVYRIHVSGKDHDRLSSFGASLPRELAEVVVRTSGDRGWSLRGPVKVRIEADDGVRYGMYDLAGRVEVVDPAGPSGARLRGGSHAPTQRPPAAPSTPAGLGETQVVAPVPRTTLQVRIARGPGAGSAFPLTGRRLTVGRMSSCDVTLDDSTVSREHAALVRRGDGWWVIDLNSTNGTSVNGVHAAEQPVASGDRIELGDAVIELVEDRA</sequence>
<dbReference type="PROSITE" id="PS50006">
    <property type="entry name" value="FHA_DOMAIN"/>
    <property type="match status" value="1"/>
</dbReference>
<dbReference type="Proteomes" id="UP000650511">
    <property type="component" value="Unassembled WGS sequence"/>
</dbReference>
<dbReference type="Gene3D" id="3.30.2320.60">
    <property type="entry name" value="FhaA, phosphopeptide-binding domain (DUF3662)"/>
    <property type="match status" value="1"/>
</dbReference>
<dbReference type="EMBL" id="BMHA01000001">
    <property type="protein sequence ID" value="GGI02909.1"/>
    <property type="molecule type" value="Genomic_DNA"/>
</dbReference>
<organism evidence="4 5">
    <name type="scientific">Egicoccus halophilus</name>
    <dbReference type="NCBI Taxonomy" id="1670830"/>
    <lineage>
        <taxon>Bacteria</taxon>
        <taxon>Bacillati</taxon>
        <taxon>Actinomycetota</taxon>
        <taxon>Nitriliruptoria</taxon>
        <taxon>Egicoccales</taxon>
        <taxon>Egicoccaceae</taxon>
        <taxon>Egicoccus</taxon>
    </lineage>
</organism>
<dbReference type="InterPro" id="IPR042287">
    <property type="entry name" value="FhaA_N_sf"/>
</dbReference>
<dbReference type="SMART" id="SM00240">
    <property type="entry name" value="FHA"/>
    <property type="match status" value="1"/>
</dbReference>
<dbReference type="Gene3D" id="2.60.200.20">
    <property type="match status" value="1"/>
</dbReference>
<dbReference type="PANTHER" id="PTHR23308">
    <property type="entry name" value="NUCLEAR INHIBITOR OF PROTEIN PHOSPHATASE-1"/>
    <property type="match status" value="1"/>
</dbReference>
<reference evidence="4" key="1">
    <citation type="journal article" date="2014" name="Int. J. Syst. Evol. Microbiol.">
        <title>Complete genome sequence of Corynebacterium casei LMG S-19264T (=DSM 44701T), isolated from a smear-ripened cheese.</title>
        <authorList>
            <consortium name="US DOE Joint Genome Institute (JGI-PGF)"/>
            <person name="Walter F."/>
            <person name="Albersmeier A."/>
            <person name="Kalinowski J."/>
            <person name="Ruckert C."/>
        </authorList>
    </citation>
    <scope>NUCLEOTIDE SEQUENCE</scope>
    <source>
        <strain evidence="4">CGMCC 1.14988</strain>
    </source>
</reference>
<dbReference type="InterPro" id="IPR008984">
    <property type="entry name" value="SMAD_FHA_dom_sf"/>
</dbReference>
<evidence type="ECO:0000259" key="3">
    <source>
        <dbReference type="PROSITE" id="PS50006"/>
    </source>
</evidence>
<name>A0A8J3EQP8_9ACTN</name>
<dbReference type="InterPro" id="IPR000253">
    <property type="entry name" value="FHA_dom"/>
</dbReference>
<dbReference type="InterPro" id="IPR050923">
    <property type="entry name" value="Cell_Proc_Reg/RNA_Proc"/>
</dbReference>
<evidence type="ECO:0000313" key="4">
    <source>
        <dbReference type="EMBL" id="GGI02909.1"/>
    </source>
</evidence>
<dbReference type="SUPFAM" id="SSF49879">
    <property type="entry name" value="SMAD/FHA domain"/>
    <property type="match status" value="1"/>
</dbReference>
<accession>A0A8J3EQP8</accession>
<dbReference type="AlphaFoldDB" id="A0A8J3EQP8"/>
<feature type="domain" description="FHA" evidence="3">
    <location>
        <begin position="189"/>
        <end position="238"/>
    </location>
</feature>
<reference evidence="4" key="2">
    <citation type="submission" date="2020-09" db="EMBL/GenBank/DDBJ databases">
        <authorList>
            <person name="Sun Q."/>
            <person name="Zhou Y."/>
        </authorList>
    </citation>
    <scope>NUCLEOTIDE SEQUENCE</scope>
    <source>
        <strain evidence="4">CGMCC 1.14988</strain>
    </source>
</reference>
<dbReference type="Pfam" id="PF12401">
    <property type="entry name" value="FhaA_N"/>
    <property type="match status" value="1"/>
</dbReference>
<evidence type="ECO:0000256" key="2">
    <source>
        <dbReference type="SAM" id="MobiDB-lite"/>
    </source>
</evidence>
<proteinExistence type="predicted"/>
<keyword evidence="1" id="KW-0597">Phosphoprotein</keyword>
<dbReference type="Pfam" id="PF00498">
    <property type="entry name" value="FHA"/>
    <property type="match status" value="1"/>
</dbReference>
<evidence type="ECO:0000256" key="1">
    <source>
        <dbReference type="ARBA" id="ARBA00022553"/>
    </source>
</evidence>
<gene>
    <name evidence="4" type="ORF">GCM10011354_01960</name>
</gene>